<dbReference type="InterPro" id="IPR002108">
    <property type="entry name" value="ADF-H"/>
</dbReference>
<protein>
    <recommendedName>
        <fullName evidence="3">ADF-H domain-containing protein</fullName>
    </recommendedName>
</protein>
<keyword evidence="5" id="KW-1185">Reference proteome</keyword>
<evidence type="ECO:0000313" key="4">
    <source>
        <dbReference type="EMBL" id="KAK7148371.1"/>
    </source>
</evidence>
<dbReference type="PANTHER" id="PTHR11913">
    <property type="entry name" value="COFILIN-RELATED"/>
    <property type="match status" value="1"/>
</dbReference>
<dbReference type="InterPro" id="IPR017904">
    <property type="entry name" value="ADF/Cofilin"/>
</dbReference>
<dbReference type="SMART" id="SM00102">
    <property type="entry name" value="ADF"/>
    <property type="match status" value="1"/>
</dbReference>
<evidence type="ECO:0000256" key="2">
    <source>
        <dbReference type="ARBA" id="ARBA00023203"/>
    </source>
</evidence>
<comment type="caution">
    <text evidence="4">The sequence shown here is derived from an EMBL/GenBank/DDBJ whole genome shotgun (WGS) entry which is preliminary data.</text>
</comment>
<evidence type="ECO:0000256" key="1">
    <source>
        <dbReference type="ARBA" id="ARBA00006844"/>
    </source>
</evidence>
<evidence type="ECO:0000259" key="3">
    <source>
        <dbReference type="PROSITE" id="PS51263"/>
    </source>
</evidence>
<dbReference type="AlphaFoldDB" id="A0AAN9CSD0"/>
<accession>A0AAN9CSD0</accession>
<dbReference type="Proteomes" id="UP001364617">
    <property type="component" value="Unassembled WGS sequence"/>
</dbReference>
<reference evidence="4 5" key="1">
    <citation type="submission" date="2024-02" db="EMBL/GenBank/DDBJ databases">
        <title>Chromosome-level genome assembly of the Eurasian Minnow (Phoxinus phoxinus).</title>
        <authorList>
            <person name="Oriowo T.O."/>
            <person name="Martin S."/>
            <person name="Stange M."/>
            <person name="Chrysostomakis Y."/>
            <person name="Brown T."/>
            <person name="Winkler S."/>
            <person name="Kukowka S."/>
            <person name="Myers E.W."/>
            <person name="Bohne A."/>
        </authorList>
    </citation>
    <scope>NUCLEOTIDE SEQUENCE [LARGE SCALE GENOMIC DNA]</scope>
    <source>
        <strain evidence="4">ZFMK-TIS-60720</strain>
        <tissue evidence="4">Whole Organism</tissue>
    </source>
</reference>
<dbReference type="InterPro" id="IPR029006">
    <property type="entry name" value="ADF-H/Gelsolin-like_dom_sf"/>
</dbReference>
<name>A0AAN9CSD0_9TELE</name>
<dbReference type="PROSITE" id="PS51263">
    <property type="entry name" value="ADF_H"/>
    <property type="match status" value="1"/>
</dbReference>
<keyword evidence="2" id="KW-0009">Actin-binding</keyword>
<evidence type="ECO:0000313" key="5">
    <source>
        <dbReference type="Proteomes" id="UP001364617"/>
    </source>
</evidence>
<dbReference type="PRINTS" id="PR00006">
    <property type="entry name" value="COFILIN"/>
</dbReference>
<dbReference type="SUPFAM" id="SSF55753">
    <property type="entry name" value="Actin depolymerizing proteins"/>
    <property type="match status" value="1"/>
</dbReference>
<dbReference type="Pfam" id="PF00241">
    <property type="entry name" value="Cofilin_ADF"/>
    <property type="match status" value="1"/>
</dbReference>
<dbReference type="GO" id="GO:0015629">
    <property type="term" value="C:actin cytoskeleton"/>
    <property type="evidence" value="ECO:0007669"/>
    <property type="project" value="InterPro"/>
</dbReference>
<dbReference type="GO" id="GO:0030042">
    <property type="term" value="P:actin filament depolymerization"/>
    <property type="evidence" value="ECO:0007669"/>
    <property type="project" value="InterPro"/>
</dbReference>
<dbReference type="GO" id="GO:0003779">
    <property type="term" value="F:actin binding"/>
    <property type="evidence" value="ECO:0007669"/>
    <property type="project" value="UniProtKB-KW"/>
</dbReference>
<organism evidence="4 5">
    <name type="scientific">Phoxinus phoxinus</name>
    <name type="common">Eurasian minnow</name>
    <dbReference type="NCBI Taxonomy" id="58324"/>
    <lineage>
        <taxon>Eukaryota</taxon>
        <taxon>Metazoa</taxon>
        <taxon>Chordata</taxon>
        <taxon>Craniata</taxon>
        <taxon>Vertebrata</taxon>
        <taxon>Euteleostomi</taxon>
        <taxon>Actinopterygii</taxon>
        <taxon>Neopterygii</taxon>
        <taxon>Teleostei</taxon>
        <taxon>Ostariophysi</taxon>
        <taxon>Cypriniformes</taxon>
        <taxon>Leuciscidae</taxon>
        <taxon>Phoxininae</taxon>
        <taxon>Phoxinus</taxon>
    </lineage>
</organism>
<dbReference type="EMBL" id="JAYKXH010000013">
    <property type="protein sequence ID" value="KAK7148371.1"/>
    <property type="molecule type" value="Genomic_DNA"/>
</dbReference>
<proteinExistence type="inferred from homology"/>
<feature type="domain" description="ADF-H" evidence="3">
    <location>
        <begin position="4"/>
        <end position="150"/>
    </location>
</feature>
<gene>
    <name evidence="4" type="ORF">R3I93_012632</name>
</gene>
<dbReference type="Gene3D" id="3.40.20.10">
    <property type="entry name" value="Severin"/>
    <property type="match status" value="1"/>
</dbReference>
<sequence>MASGVAISDEVVTHYEAIKVRFQGANEKERFKLVIMRLSEDQKSIIVDHENCLRVKDVENTGDVFKTVISKLPSKECRYALYDCTYMNKESVKEDLVFIFSAPEDAPMRNKMVYASSKSAVKAKMPGLKFEWQINDHADKEASCLVEKLGGRDVVKSLEGKSV</sequence>
<comment type="similarity">
    <text evidence="1">Belongs to the actin-binding proteins ADF family.</text>
</comment>
<dbReference type="CDD" id="cd11286">
    <property type="entry name" value="ADF_cofilin_like"/>
    <property type="match status" value="1"/>
</dbReference>